<organism evidence="2 3">
    <name type="scientific">Fusarium duplospermum</name>
    <dbReference type="NCBI Taxonomy" id="1325734"/>
    <lineage>
        <taxon>Eukaryota</taxon>
        <taxon>Fungi</taxon>
        <taxon>Dikarya</taxon>
        <taxon>Ascomycota</taxon>
        <taxon>Pezizomycotina</taxon>
        <taxon>Sordariomycetes</taxon>
        <taxon>Hypocreomycetidae</taxon>
        <taxon>Hypocreales</taxon>
        <taxon>Nectriaceae</taxon>
        <taxon>Fusarium</taxon>
        <taxon>Fusarium solani species complex</taxon>
    </lineage>
</organism>
<keyword evidence="3" id="KW-1185">Reference proteome</keyword>
<dbReference type="AlphaFoldDB" id="A0A428Q289"/>
<proteinExistence type="predicted"/>
<evidence type="ECO:0000256" key="1">
    <source>
        <dbReference type="SAM" id="MobiDB-lite"/>
    </source>
</evidence>
<feature type="region of interest" description="Disordered" evidence="1">
    <location>
        <begin position="62"/>
        <end position="98"/>
    </location>
</feature>
<name>A0A428Q289_9HYPO</name>
<gene>
    <name evidence="2" type="ORF">CEP54_007276</name>
</gene>
<reference evidence="2 3" key="1">
    <citation type="submission" date="2017-06" db="EMBL/GenBank/DDBJ databases">
        <title>Comparative genomic analysis of Ambrosia Fusariam Clade fungi.</title>
        <authorList>
            <person name="Stajich J.E."/>
            <person name="Carrillo J."/>
            <person name="Kijimoto T."/>
            <person name="Eskalen A."/>
            <person name="O'Donnell K."/>
            <person name="Kasson M."/>
        </authorList>
    </citation>
    <scope>NUCLEOTIDE SEQUENCE [LARGE SCALE GENOMIC DNA]</scope>
    <source>
        <strain evidence="2 3">NRRL62584</strain>
    </source>
</reference>
<sequence length="128" mass="14391">MDKETAQKAKDFLARRDVFGLLQPDAYPIFPPEITPAHFPPGTWLPEAFARYYASIEAVNKARKNEEEKNNQSPPSDVATHGSVADDAQGNVSKGIKHVTGEQFDRLADELEAMDKKKRDAMFPHHTR</sequence>
<evidence type="ECO:0000313" key="3">
    <source>
        <dbReference type="Proteomes" id="UP000288168"/>
    </source>
</evidence>
<comment type="caution">
    <text evidence="2">The sequence shown here is derived from an EMBL/GenBank/DDBJ whole genome shotgun (WGS) entry which is preliminary data.</text>
</comment>
<protein>
    <submittedName>
        <fullName evidence="2">Uncharacterized protein</fullName>
    </submittedName>
</protein>
<dbReference type="OrthoDB" id="10404555at2759"/>
<accession>A0A428Q289</accession>
<evidence type="ECO:0000313" key="2">
    <source>
        <dbReference type="EMBL" id="RSL59349.1"/>
    </source>
</evidence>
<dbReference type="EMBL" id="NKCI01000066">
    <property type="protein sequence ID" value="RSL59349.1"/>
    <property type="molecule type" value="Genomic_DNA"/>
</dbReference>
<dbReference type="Proteomes" id="UP000288168">
    <property type="component" value="Unassembled WGS sequence"/>
</dbReference>